<organism evidence="3 4">
    <name type="scientific">Paenibacillus harenae</name>
    <dbReference type="NCBI Taxonomy" id="306543"/>
    <lineage>
        <taxon>Bacteria</taxon>
        <taxon>Bacillati</taxon>
        <taxon>Bacillota</taxon>
        <taxon>Bacilli</taxon>
        <taxon>Bacillales</taxon>
        <taxon>Paenibacillaceae</taxon>
        <taxon>Paenibacillus</taxon>
    </lineage>
</organism>
<dbReference type="Gene3D" id="2.40.10.220">
    <property type="entry name" value="predicted glycosyltransferase like domains"/>
    <property type="match status" value="1"/>
</dbReference>
<feature type="domain" description="Type III secretion system flagellar brake protein YcgR PilZN" evidence="2">
    <location>
        <begin position="4"/>
        <end position="93"/>
    </location>
</feature>
<protein>
    <submittedName>
        <fullName evidence="3">C-di-GMP-binding flagellar brake protein YcgR</fullName>
    </submittedName>
</protein>
<dbReference type="Pfam" id="PF12945">
    <property type="entry name" value="PilZNR"/>
    <property type="match status" value="1"/>
</dbReference>
<comment type="caution">
    <text evidence="3">The sequence shown here is derived from an EMBL/GenBank/DDBJ whole genome shotgun (WGS) entry which is preliminary data.</text>
</comment>
<proteinExistence type="predicted"/>
<feature type="domain" description="PilZ" evidence="1">
    <location>
        <begin position="102"/>
        <end position="209"/>
    </location>
</feature>
<sequence length="217" mass="25249">MLPKVNQMLFYHIASADEEEAAIEYKSRIADEQEDFLLIENPLSEKTGRFKRLFLGDELSVYFTTESGIKNYFDSHVVGFAEDVIRLIKIRKPDPDRITKVQRRNFLRVQAELEIAVRLSDHVRFVCKTDDVGGGGISFLCDGKWSLQSEQMLDCWLLVPFKNGTIEHASFKAEIVRVVEMESGRHQAMIKFASISDSERQKIIRYCFEKQLEYRNR</sequence>
<gene>
    <name evidence="3" type="ORF">J2T15_000995</name>
</gene>
<dbReference type="InterPro" id="IPR009875">
    <property type="entry name" value="PilZ_domain"/>
</dbReference>
<evidence type="ECO:0000313" key="4">
    <source>
        <dbReference type="Proteomes" id="UP001229346"/>
    </source>
</evidence>
<evidence type="ECO:0000259" key="1">
    <source>
        <dbReference type="Pfam" id="PF07238"/>
    </source>
</evidence>
<dbReference type="InterPro" id="IPR009926">
    <property type="entry name" value="T3SS_YcgR_PilZN"/>
</dbReference>
<keyword evidence="3" id="KW-0966">Cell projection</keyword>
<keyword evidence="3" id="KW-0969">Cilium</keyword>
<dbReference type="SUPFAM" id="SSF141371">
    <property type="entry name" value="PilZ domain-like"/>
    <property type="match status" value="1"/>
</dbReference>
<dbReference type="EMBL" id="JAUSSU010000002">
    <property type="protein sequence ID" value="MDQ0111562.1"/>
    <property type="molecule type" value="Genomic_DNA"/>
</dbReference>
<reference evidence="3 4" key="1">
    <citation type="submission" date="2023-07" db="EMBL/GenBank/DDBJ databases">
        <title>Sorghum-associated microbial communities from plants grown in Nebraska, USA.</title>
        <authorList>
            <person name="Schachtman D."/>
        </authorList>
    </citation>
    <scope>NUCLEOTIDE SEQUENCE [LARGE SCALE GENOMIC DNA]</scope>
    <source>
        <strain evidence="3 4">CC482</strain>
    </source>
</reference>
<keyword evidence="4" id="KW-1185">Reference proteome</keyword>
<dbReference type="RefSeq" id="WP_307201641.1">
    <property type="nucleotide sequence ID" value="NZ_JAUSSU010000002.1"/>
</dbReference>
<name>A0ABT9TW35_PAEHA</name>
<evidence type="ECO:0000313" key="3">
    <source>
        <dbReference type="EMBL" id="MDQ0111562.1"/>
    </source>
</evidence>
<dbReference type="Pfam" id="PF07238">
    <property type="entry name" value="PilZ"/>
    <property type="match status" value="1"/>
</dbReference>
<dbReference type="Proteomes" id="UP001229346">
    <property type="component" value="Unassembled WGS sequence"/>
</dbReference>
<keyword evidence="3" id="KW-0282">Flagellum</keyword>
<accession>A0ABT9TW35</accession>
<evidence type="ECO:0000259" key="2">
    <source>
        <dbReference type="Pfam" id="PF12945"/>
    </source>
</evidence>